<dbReference type="PANTHER" id="PTHR37829:SF3">
    <property type="entry name" value="PROTEIN JAYE-RELATED"/>
    <property type="match status" value="1"/>
</dbReference>
<evidence type="ECO:0000259" key="3">
    <source>
        <dbReference type="Pfam" id="PF26078"/>
    </source>
</evidence>
<protein>
    <recommendedName>
        <fullName evidence="7">Baseplate protein J-like domain-containing protein</fullName>
    </recommendedName>
</protein>
<dbReference type="InterPro" id="IPR052399">
    <property type="entry name" value="Phage_Baseplate_Assmbl_Protein"/>
</dbReference>
<accession>A0ABU7U256</accession>
<dbReference type="PANTHER" id="PTHR37829">
    <property type="entry name" value="PHAGE-LIKE ELEMENT PBSX PROTEIN XKDT"/>
    <property type="match status" value="1"/>
</dbReference>
<feature type="domain" description="Baseplate J-like central" evidence="3">
    <location>
        <begin position="204"/>
        <end position="272"/>
    </location>
</feature>
<dbReference type="InterPro" id="IPR006949">
    <property type="entry name" value="Barrel_Baseplate_J-like"/>
</dbReference>
<dbReference type="Pfam" id="PF04865">
    <property type="entry name" value="Baseplate_J"/>
    <property type="match status" value="1"/>
</dbReference>
<name>A0ABU7U256_9PROT</name>
<dbReference type="EMBL" id="JAWJZY010000001">
    <property type="protein sequence ID" value="MEE8657660.1"/>
    <property type="molecule type" value="Genomic_DNA"/>
</dbReference>
<evidence type="ECO:0000313" key="6">
    <source>
        <dbReference type="Proteomes" id="UP001312908"/>
    </source>
</evidence>
<evidence type="ECO:0008006" key="7">
    <source>
        <dbReference type="Google" id="ProtNLM"/>
    </source>
</evidence>
<dbReference type="Proteomes" id="UP001312908">
    <property type="component" value="Unassembled WGS sequence"/>
</dbReference>
<dbReference type="InterPro" id="IPR058530">
    <property type="entry name" value="Baseplate_J-like_C"/>
</dbReference>
<gene>
    <name evidence="5" type="ORF">DOFOFD_01355</name>
</gene>
<feature type="domain" description="Baseplate J-like C-terminal" evidence="4">
    <location>
        <begin position="282"/>
        <end position="353"/>
    </location>
</feature>
<evidence type="ECO:0000313" key="5">
    <source>
        <dbReference type="EMBL" id="MEE8657660.1"/>
    </source>
</evidence>
<comment type="similarity">
    <text evidence="1">Belongs to the Mu gp47/PBSX XkdT family.</text>
</comment>
<evidence type="ECO:0000259" key="4">
    <source>
        <dbReference type="Pfam" id="PF26079"/>
    </source>
</evidence>
<dbReference type="RefSeq" id="WP_394818671.1">
    <property type="nucleotide sequence ID" value="NZ_JAWJZY010000001.1"/>
</dbReference>
<evidence type="ECO:0000259" key="2">
    <source>
        <dbReference type="Pfam" id="PF04865"/>
    </source>
</evidence>
<comment type="caution">
    <text evidence="5">The sequence shown here is derived from an EMBL/GenBank/DDBJ whole genome shotgun (WGS) entry which is preliminary data.</text>
</comment>
<organism evidence="5 6">
    <name type="scientific">Sorlinia euscelidii</name>
    <dbReference type="NCBI Taxonomy" id="3081148"/>
    <lineage>
        <taxon>Bacteria</taxon>
        <taxon>Pseudomonadati</taxon>
        <taxon>Pseudomonadota</taxon>
        <taxon>Alphaproteobacteria</taxon>
        <taxon>Acetobacterales</taxon>
        <taxon>Acetobacteraceae</taxon>
        <taxon>Sorlinia</taxon>
    </lineage>
</organism>
<proteinExistence type="inferred from homology"/>
<evidence type="ECO:0000256" key="1">
    <source>
        <dbReference type="ARBA" id="ARBA00038087"/>
    </source>
</evidence>
<dbReference type="Pfam" id="PF26079">
    <property type="entry name" value="Baseplate_J_C"/>
    <property type="match status" value="1"/>
</dbReference>
<reference evidence="5 6" key="1">
    <citation type="submission" date="2023-10" db="EMBL/GenBank/DDBJ databases">
        <title>Sorlinia euscelidii gen. nov., sp. nov., an acetic acid bacteria isolated from the gut of Euscelidius variegatus emitter.</title>
        <authorList>
            <person name="Michoud G."/>
            <person name="Marasco R."/>
            <person name="Seferji K."/>
            <person name="Gonella E."/>
            <person name="Garuglieri E."/>
            <person name="Alma A."/>
            <person name="Mapelli F."/>
            <person name="Borin S."/>
            <person name="Daffonchio D."/>
            <person name="Crotti E."/>
        </authorList>
    </citation>
    <scope>NUCLEOTIDE SEQUENCE [LARGE SCALE GENOMIC DNA]</scope>
    <source>
        <strain evidence="5 6">EV16P</strain>
    </source>
</reference>
<dbReference type="InterPro" id="IPR058531">
    <property type="entry name" value="Baseplate_J_M"/>
</dbReference>
<feature type="domain" description="Baseplate protein J-like barrel" evidence="2">
    <location>
        <begin position="100"/>
        <end position="181"/>
    </location>
</feature>
<keyword evidence="6" id="KW-1185">Reference proteome</keyword>
<dbReference type="Pfam" id="PF26078">
    <property type="entry name" value="Baseplate_J_M"/>
    <property type="match status" value="1"/>
</dbReference>
<sequence>MSWPIPSPSTLAQRIAAAMLTQQFTASDGSTVRLDPNAPQTLEQVLSTVWALALSEVYGHIRDALLEMMVTTATENGLLPEHAEMWSTPRRPAAAAIGNVLVTASDTVTLPINTAFVSDGAVQWLVTKSTTLAPDSASAVPVKASVTGTAGNLAGGVALTLVSPVSSVKSAVTDHEGIAGGAEVEAVEAWRARIITAIRAPIGGGTASDYTRWAQDAGAAYVNVIPGWMGAGTVGVIIAMPGAVIPSPSQVHQIQAEIDLKRPIRGNVTVAAASVAPQNLIIALNPDTTQARQQITAELKAYFPSKSIGGKIHAAEIAAVISTINGTANDLIEPRADIQLAPTEIAVLGAIQWQGAS</sequence>